<comment type="subcellular location">
    <subcellularLocation>
        <location evidence="2 9">Cell membrane</location>
        <topology evidence="2 9">Multi-pass membrane protein</topology>
    </subcellularLocation>
</comment>
<keyword evidence="5 9" id="KW-1003">Cell membrane</keyword>
<protein>
    <recommendedName>
        <fullName evidence="9">Riboflavin transporter</fullName>
    </recommendedName>
</protein>
<evidence type="ECO:0000256" key="4">
    <source>
        <dbReference type="ARBA" id="ARBA00022448"/>
    </source>
</evidence>
<evidence type="ECO:0000256" key="3">
    <source>
        <dbReference type="ARBA" id="ARBA00006366"/>
    </source>
</evidence>
<dbReference type="GeneID" id="106818427"/>
<comment type="caution">
    <text evidence="9">Lacks conserved residue(s) required for the propagation of feature annotation.</text>
</comment>
<evidence type="ECO:0000313" key="10">
    <source>
        <dbReference type="Proteomes" id="UP000695022"/>
    </source>
</evidence>
<name>A0ABM1F2F1_PRICU</name>
<keyword evidence="10" id="KW-1185">Reference proteome</keyword>
<sequence length="248" mass="27024">MGEHKDVSLGVFILVALFGMSSWLGVNSIWMELPLTVVRLPELWALPSYLAVILQVANIGAVILTVVNTVKPGSLKAQPIIYGILIIQIVATFCVALFWQRTTVIGGEDHSTALFILMFFIAICNTTSNIVFLPFMARYRHEYITALFVGMGLSALLPSVVALVQGGGTSSNCVNVSSPLANNGSEWSLQTPMASTRFGVDMFYTIITGLLCVSFLSFVLLTCLPRLRRHQLPRGGPPRCVAILTYLV</sequence>
<evidence type="ECO:0000256" key="6">
    <source>
        <dbReference type="ARBA" id="ARBA00022692"/>
    </source>
</evidence>
<evidence type="ECO:0000256" key="2">
    <source>
        <dbReference type="ARBA" id="ARBA00004651"/>
    </source>
</evidence>
<feature type="transmembrane region" description="Helical" evidence="9">
    <location>
        <begin position="7"/>
        <end position="26"/>
    </location>
</feature>
<proteinExistence type="inferred from homology"/>
<dbReference type="RefSeq" id="XP_014678622.1">
    <property type="nucleotide sequence ID" value="XM_014823136.1"/>
</dbReference>
<reference evidence="11" key="1">
    <citation type="submission" date="2025-08" db="UniProtKB">
        <authorList>
            <consortium name="RefSeq"/>
        </authorList>
    </citation>
    <scope>IDENTIFICATION</scope>
</reference>
<evidence type="ECO:0000256" key="1">
    <source>
        <dbReference type="ARBA" id="ARBA00000215"/>
    </source>
</evidence>
<gene>
    <name evidence="11" type="primary">LOC106818427</name>
</gene>
<organism evidence="10 11">
    <name type="scientific">Priapulus caudatus</name>
    <name type="common">Priapulid worm</name>
    <dbReference type="NCBI Taxonomy" id="37621"/>
    <lineage>
        <taxon>Eukaryota</taxon>
        <taxon>Metazoa</taxon>
        <taxon>Ecdysozoa</taxon>
        <taxon>Scalidophora</taxon>
        <taxon>Priapulida</taxon>
        <taxon>Priapulimorpha</taxon>
        <taxon>Priapulimorphida</taxon>
        <taxon>Priapulidae</taxon>
        <taxon>Priapulus</taxon>
    </lineage>
</organism>
<evidence type="ECO:0000256" key="5">
    <source>
        <dbReference type="ARBA" id="ARBA00022475"/>
    </source>
</evidence>
<dbReference type="PANTHER" id="PTHR12929:SF10">
    <property type="entry name" value="RIBOFLAVIN TRANSPORTER"/>
    <property type="match status" value="1"/>
</dbReference>
<dbReference type="Proteomes" id="UP000695022">
    <property type="component" value="Unplaced"/>
</dbReference>
<feature type="transmembrane region" description="Helical" evidence="9">
    <location>
        <begin position="143"/>
        <end position="164"/>
    </location>
</feature>
<evidence type="ECO:0000256" key="9">
    <source>
        <dbReference type="RuleBase" id="RU368035"/>
    </source>
</evidence>
<feature type="transmembrane region" description="Helical" evidence="9">
    <location>
        <begin position="112"/>
        <end position="136"/>
    </location>
</feature>
<evidence type="ECO:0000313" key="11">
    <source>
        <dbReference type="RefSeq" id="XP_014678622.1"/>
    </source>
</evidence>
<keyword evidence="6 9" id="KW-0812">Transmembrane</keyword>
<comment type="catalytic activity">
    <reaction evidence="1 9">
        <text>riboflavin(in) = riboflavin(out)</text>
        <dbReference type="Rhea" id="RHEA:35015"/>
        <dbReference type="ChEBI" id="CHEBI:57986"/>
    </reaction>
</comment>
<dbReference type="PANTHER" id="PTHR12929">
    <property type="entry name" value="SOLUTE CARRIER FAMILY 52"/>
    <property type="match status" value="1"/>
</dbReference>
<feature type="transmembrane region" description="Helical" evidence="9">
    <location>
        <begin position="202"/>
        <end position="224"/>
    </location>
</feature>
<comment type="function">
    <text evidence="9">Plasma membrane transporter mediating the uptake by cells of the water soluble vitamin B2/riboflavin that plays a key role in biochemical oxidation-reduction reactions of the carbohydrate, lipid, and amino acid metabolism.</text>
</comment>
<keyword evidence="4 9" id="KW-0813">Transport</keyword>
<evidence type="ECO:0000256" key="7">
    <source>
        <dbReference type="ARBA" id="ARBA00022989"/>
    </source>
</evidence>
<keyword evidence="7 9" id="KW-1133">Transmembrane helix</keyword>
<evidence type="ECO:0000256" key="8">
    <source>
        <dbReference type="ARBA" id="ARBA00023136"/>
    </source>
</evidence>
<dbReference type="InterPro" id="IPR009357">
    <property type="entry name" value="Riboflavin_transptr"/>
</dbReference>
<feature type="transmembrane region" description="Helical" evidence="9">
    <location>
        <begin position="79"/>
        <end position="100"/>
    </location>
</feature>
<dbReference type="Pfam" id="PF06237">
    <property type="entry name" value="SLC52_ribofla_tr"/>
    <property type="match status" value="1"/>
</dbReference>
<accession>A0ABM1F2F1</accession>
<keyword evidence="8 9" id="KW-0472">Membrane</keyword>
<feature type="transmembrane region" description="Helical" evidence="9">
    <location>
        <begin position="46"/>
        <end position="67"/>
    </location>
</feature>
<comment type="similarity">
    <text evidence="3 9">Belongs to the riboflavin transporter family.</text>
</comment>